<name>A0A178CWN2_9EURO</name>
<proteinExistence type="predicted"/>
<dbReference type="RefSeq" id="XP_022499302.1">
    <property type="nucleotide sequence ID" value="XM_022644634.1"/>
</dbReference>
<keyword evidence="4" id="KW-1185">Reference proteome</keyword>
<keyword evidence="1" id="KW-0175">Coiled coil</keyword>
<dbReference type="GeneID" id="34589758"/>
<dbReference type="PANTHER" id="PTHR28064:SF1">
    <property type="entry name" value="INNER KINETOCHORE SUBUNIT NKP2"/>
    <property type="match status" value="1"/>
</dbReference>
<feature type="compositionally biased region" description="Acidic residues" evidence="2">
    <location>
        <begin position="124"/>
        <end position="136"/>
    </location>
</feature>
<feature type="compositionally biased region" description="Basic and acidic residues" evidence="2">
    <location>
        <begin position="107"/>
        <end position="117"/>
    </location>
</feature>
<dbReference type="Pfam" id="PF09447">
    <property type="entry name" value="Cnl2_NKP2"/>
    <property type="match status" value="1"/>
</dbReference>
<evidence type="ECO:0000256" key="2">
    <source>
        <dbReference type="SAM" id="MobiDB-lite"/>
    </source>
</evidence>
<dbReference type="PANTHER" id="PTHR28064">
    <property type="entry name" value="INNER KINETOCHORE SUBUNIT NKP2"/>
    <property type="match status" value="1"/>
</dbReference>
<feature type="region of interest" description="Disordered" evidence="2">
    <location>
        <begin position="91"/>
        <end position="163"/>
    </location>
</feature>
<comment type="caution">
    <text evidence="3">The sequence shown here is derived from an EMBL/GenBank/DDBJ whole genome shotgun (WGS) entry which is preliminary data.</text>
</comment>
<reference evidence="3 4" key="1">
    <citation type="submission" date="2016-03" db="EMBL/GenBank/DDBJ databases">
        <title>The draft genome sequence of Fonsecaea nubica causative agent of cutaneous subcutaneous infection in human host.</title>
        <authorList>
            <person name="Costa F."/>
            <person name="Sybren D.H."/>
            <person name="Raittz R.T."/>
            <person name="Weiss V.A."/>
            <person name="Leao A.C."/>
            <person name="Gomes R."/>
            <person name="De Souza E.M."/>
            <person name="Pedrosa F.O."/>
            <person name="Steffens M.B."/>
            <person name="Bombassaro A."/>
            <person name="Tadra-Sfeir M.Z."/>
            <person name="Moreno L.F."/>
            <person name="Najafzadeh M.J."/>
            <person name="Felipe M.S."/>
            <person name="Teixeira M."/>
            <person name="Sun J."/>
            <person name="Xi L."/>
            <person name="Castro M.A."/>
            <person name="Vicente V.A."/>
        </authorList>
    </citation>
    <scope>NUCLEOTIDE SEQUENCE [LARGE SCALE GENOMIC DNA]</scope>
    <source>
        <strain evidence="3 4">CBS 269.64</strain>
    </source>
</reference>
<sequence>MASHTPSESEILTSYLLHPSPLSTILPYKSFLALLPPSTASLARQNPTELKRLYRDLQFQRAIVIDEVRQRIENECHRSVALTALLGRQIHREEGTKKPSRKRKRADSRPGDGDGDGKNPAQAADDDSSDDDDAGEQETRFDTALHSGQTLGNTLPTASVKHNHTTTTLLPAMTAARRELSCEIADLKDEIETLRAQSKDVVGSLSDLRYGRFAPVTGRASGDKKSGTTAVAATTTTSANTEDEMYNELEAVVVDTLKGFVDLVEGALSDGVFNPVYEEARNESEEVSD</sequence>
<accession>A0A178CWN2</accession>
<gene>
    <name evidence="3" type="ORF">AYO20_06343</name>
</gene>
<evidence type="ECO:0000313" key="3">
    <source>
        <dbReference type="EMBL" id="OAL34290.1"/>
    </source>
</evidence>
<feature type="coiled-coil region" evidence="1">
    <location>
        <begin position="170"/>
        <end position="197"/>
    </location>
</feature>
<dbReference type="GO" id="GO:0007059">
    <property type="term" value="P:chromosome segregation"/>
    <property type="evidence" value="ECO:0007669"/>
    <property type="project" value="TreeGrafter"/>
</dbReference>
<dbReference type="EMBL" id="LVCJ01000040">
    <property type="protein sequence ID" value="OAL34290.1"/>
    <property type="molecule type" value="Genomic_DNA"/>
</dbReference>
<dbReference type="OrthoDB" id="2311687at2759"/>
<dbReference type="GO" id="GO:0031511">
    <property type="term" value="C:Mis6-Sim4 complex"/>
    <property type="evidence" value="ECO:0007669"/>
    <property type="project" value="TreeGrafter"/>
</dbReference>
<dbReference type="InterPro" id="IPR018565">
    <property type="entry name" value="Nkp2/Cnl2"/>
</dbReference>
<dbReference type="Proteomes" id="UP000185904">
    <property type="component" value="Unassembled WGS sequence"/>
</dbReference>
<evidence type="ECO:0000313" key="4">
    <source>
        <dbReference type="Proteomes" id="UP000185904"/>
    </source>
</evidence>
<evidence type="ECO:0000256" key="1">
    <source>
        <dbReference type="SAM" id="Coils"/>
    </source>
</evidence>
<feature type="compositionally biased region" description="Polar residues" evidence="2">
    <location>
        <begin position="146"/>
        <end position="157"/>
    </location>
</feature>
<protein>
    <submittedName>
        <fullName evidence="3">Uncharacterized protein</fullName>
    </submittedName>
</protein>
<dbReference type="AlphaFoldDB" id="A0A178CWN2"/>
<organism evidence="3 4">
    <name type="scientific">Fonsecaea nubica</name>
    <dbReference type="NCBI Taxonomy" id="856822"/>
    <lineage>
        <taxon>Eukaryota</taxon>
        <taxon>Fungi</taxon>
        <taxon>Dikarya</taxon>
        <taxon>Ascomycota</taxon>
        <taxon>Pezizomycotina</taxon>
        <taxon>Eurotiomycetes</taxon>
        <taxon>Chaetothyriomycetidae</taxon>
        <taxon>Chaetothyriales</taxon>
        <taxon>Herpotrichiellaceae</taxon>
        <taxon>Fonsecaea</taxon>
    </lineage>
</organism>